<dbReference type="GO" id="GO:0006465">
    <property type="term" value="P:signal peptide processing"/>
    <property type="evidence" value="ECO:0007669"/>
    <property type="project" value="InterPro"/>
</dbReference>
<dbReference type="EC" id="3.4.21.89" evidence="4 7"/>
<dbReference type="PROSITE" id="PS00761">
    <property type="entry name" value="SPASE_I_3"/>
    <property type="match status" value="1"/>
</dbReference>
<evidence type="ECO:0000256" key="4">
    <source>
        <dbReference type="ARBA" id="ARBA00013208"/>
    </source>
</evidence>
<comment type="catalytic activity">
    <reaction evidence="1 7">
        <text>Cleavage of hydrophobic, N-terminal signal or leader sequences from secreted and periplasmic proteins.</text>
        <dbReference type="EC" id="3.4.21.89"/>
    </reaction>
</comment>
<dbReference type="SUPFAM" id="SSF51306">
    <property type="entry name" value="LexA/Signal peptidase"/>
    <property type="match status" value="1"/>
</dbReference>
<evidence type="ECO:0000256" key="5">
    <source>
        <dbReference type="ARBA" id="ARBA00022801"/>
    </source>
</evidence>
<sequence length="218" mass="22999">MVAALASVLVRAFVMQPFSVPTGSMEQTIGKQERILVSKIGTIERGEVVVFLDPGDWLEPGEDVGRVRAALEWAGLAPSSSNDHLVKRVIGMPGDHLVCCDRDGRLTVNGHPLDEGSYLYPGDGPSQSSFDVTVPVDSMWVMGDHRSVSGDSRCHVGDGSAFVPRDLVTGRAVATVWPLTDADALGVPATFDDVPDPENAPAEPLVVRPSSCPGGAAL</sequence>
<protein>
    <recommendedName>
        <fullName evidence="4 7">Signal peptidase I</fullName>
        <ecNumber evidence="4 7">3.4.21.89</ecNumber>
    </recommendedName>
</protein>
<dbReference type="Pfam" id="PF10502">
    <property type="entry name" value="Peptidase_S26"/>
    <property type="match status" value="1"/>
</dbReference>
<dbReference type="PANTHER" id="PTHR43390">
    <property type="entry name" value="SIGNAL PEPTIDASE I"/>
    <property type="match status" value="1"/>
</dbReference>
<dbReference type="GO" id="GO:0004252">
    <property type="term" value="F:serine-type endopeptidase activity"/>
    <property type="evidence" value="ECO:0007669"/>
    <property type="project" value="InterPro"/>
</dbReference>
<dbReference type="InterPro" id="IPR019758">
    <property type="entry name" value="Pept_S26A_signal_pept_1_CS"/>
</dbReference>
<feature type="active site" evidence="6">
    <location>
        <position position="24"/>
    </location>
</feature>
<comment type="subcellular location">
    <subcellularLocation>
        <location evidence="2">Cell membrane</location>
        <topology evidence="2">Single-pass type II membrane protein</topology>
    </subcellularLocation>
    <subcellularLocation>
        <location evidence="7">Membrane</location>
        <topology evidence="7">Single-pass type II membrane protein</topology>
    </subcellularLocation>
</comment>
<evidence type="ECO:0000256" key="6">
    <source>
        <dbReference type="PIRSR" id="PIRSR600223-1"/>
    </source>
</evidence>
<name>A0A6J4M508_9ACTN</name>
<comment type="similarity">
    <text evidence="3 7">Belongs to the peptidase S26 family.</text>
</comment>
<dbReference type="AlphaFoldDB" id="A0A6J4M508"/>
<dbReference type="PANTHER" id="PTHR43390:SF1">
    <property type="entry name" value="CHLOROPLAST PROCESSING PEPTIDASE"/>
    <property type="match status" value="1"/>
</dbReference>
<evidence type="ECO:0000259" key="9">
    <source>
        <dbReference type="Pfam" id="PF10502"/>
    </source>
</evidence>
<keyword evidence="7" id="KW-0645">Protease</keyword>
<accession>A0A6J4M508</accession>
<evidence type="ECO:0000256" key="1">
    <source>
        <dbReference type="ARBA" id="ARBA00000677"/>
    </source>
</evidence>
<dbReference type="InterPro" id="IPR036286">
    <property type="entry name" value="LexA/Signal_pep-like_sf"/>
</dbReference>
<dbReference type="CDD" id="cd06530">
    <property type="entry name" value="S26_SPase_I"/>
    <property type="match status" value="1"/>
</dbReference>
<dbReference type="Gene3D" id="2.10.109.10">
    <property type="entry name" value="Umud Fragment, subunit A"/>
    <property type="match status" value="1"/>
</dbReference>
<dbReference type="GO" id="GO:0009003">
    <property type="term" value="F:signal peptidase activity"/>
    <property type="evidence" value="ECO:0007669"/>
    <property type="project" value="UniProtKB-EC"/>
</dbReference>
<evidence type="ECO:0000256" key="2">
    <source>
        <dbReference type="ARBA" id="ARBA00004401"/>
    </source>
</evidence>
<dbReference type="InterPro" id="IPR019533">
    <property type="entry name" value="Peptidase_S26"/>
</dbReference>
<dbReference type="InterPro" id="IPR000223">
    <property type="entry name" value="Pept_S26A_signal_pept_1"/>
</dbReference>
<keyword evidence="5 7" id="KW-0378">Hydrolase</keyword>
<dbReference type="PRINTS" id="PR00727">
    <property type="entry name" value="LEADERPTASE"/>
</dbReference>
<gene>
    <name evidence="10" type="ORF">AVDCRST_MAG46-2403</name>
</gene>
<dbReference type="GO" id="GO:0005886">
    <property type="term" value="C:plasma membrane"/>
    <property type="evidence" value="ECO:0007669"/>
    <property type="project" value="UniProtKB-SubCell"/>
</dbReference>
<evidence type="ECO:0000256" key="8">
    <source>
        <dbReference type="SAM" id="MobiDB-lite"/>
    </source>
</evidence>
<evidence type="ECO:0000313" key="10">
    <source>
        <dbReference type="EMBL" id="CAA9348270.1"/>
    </source>
</evidence>
<dbReference type="NCBIfam" id="TIGR02227">
    <property type="entry name" value="sigpep_I_bact"/>
    <property type="match status" value="1"/>
</dbReference>
<evidence type="ECO:0000256" key="7">
    <source>
        <dbReference type="RuleBase" id="RU362042"/>
    </source>
</evidence>
<evidence type="ECO:0000256" key="3">
    <source>
        <dbReference type="ARBA" id="ARBA00009370"/>
    </source>
</evidence>
<reference evidence="10" key="1">
    <citation type="submission" date="2020-02" db="EMBL/GenBank/DDBJ databases">
        <authorList>
            <person name="Meier V. D."/>
        </authorList>
    </citation>
    <scope>NUCLEOTIDE SEQUENCE</scope>
    <source>
        <strain evidence="10">AVDCRST_MAG46</strain>
    </source>
</reference>
<feature type="domain" description="Peptidase S26" evidence="9">
    <location>
        <begin position="2"/>
        <end position="177"/>
    </location>
</feature>
<feature type="region of interest" description="Disordered" evidence="8">
    <location>
        <begin position="193"/>
        <end position="218"/>
    </location>
</feature>
<proteinExistence type="inferred from homology"/>
<organism evidence="10">
    <name type="scientific">uncultured Nocardioidaceae bacterium</name>
    <dbReference type="NCBI Taxonomy" id="253824"/>
    <lineage>
        <taxon>Bacteria</taxon>
        <taxon>Bacillati</taxon>
        <taxon>Actinomycetota</taxon>
        <taxon>Actinomycetes</taxon>
        <taxon>Propionibacteriales</taxon>
        <taxon>Nocardioidaceae</taxon>
        <taxon>environmental samples</taxon>
    </lineage>
</organism>
<dbReference type="EMBL" id="CADCUD010000168">
    <property type="protein sequence ID" value="CAA9348270.1"/>
    <property type="molecule type" value="Genomic_DNA"/>
</dbReference>
<feature type="active site" evidence="6">
    <location>
        <position position="87"/>
    </location>
</feature>